<dbReference type="Proteomes" id="UP001300015">
    <property type="component" value="Unassembled WGS sequence"/>
</dbReference>
<feature type="transmembrane region" description="Helical" evidence="7">
    <location>
        <begin position="77"/>
        <end position="99"/>
    </location>
</feature>
<dbReference type="InterPro" id="IPR001991">
    <property type="entry name" value="Na-dicarboxylate_symporter"/>
</dbReference>
<feature type="transmembrane region" description="Helical" evidence="7">
    <location>
        <begin position="9"/>
        <end position="27"/>
    </location>
</feature>
<feature type="transmembrane region" description="Helical" evidence="7">
    <location>
        <begin position="47"/>
        <end position="65"/>
    </location>
</feature>
<evidence type="ECO:0000313" key="8">
    <source>
        <dbReference type="EMBL" id="MCQ8230388.1"/>
    </source>
</evidence>
<name>A0ABT1VU16_9GAMM</name>
<dbReference type="PROSITE" id="PS00714">
    <property type="entry name" value="NA_DICARBOXYL_SYMP_2"/>
    <property type="match status" value="1"/>
</dbReference>
<keyword evidence="6 7" id="KW-0472">Membrane</keyword>
<dbReference type="InterPro" id="IPR018107">
    <property type="entry name" value="Na-dicarboxylate_symporter_CS"/>
</dbReference>
<comment type="caution">
    <text evidence="8">The sequence shown here is derived from an EMBL/GenBank/DDBJ whole genome shotgun (WGS) entry which is preliminary data.</text>
</comment>
<dbReference type="NCBIfam" id="NF002461">
    <property type="entry name" value="PRK01663.1"/>
    <property type="match status" value="1"/>
</dbReference>
<evidence type="ECO:0000256" key="7">
    <source>
        <dbReference type="SAM" id="Phobius"/>
    </source>
</evidence>
<evidence type="ECO:0000256" key="4">
    <source>
        <dbReference type="ARBA" id="ARBA00022847"/>
    </source>
</evidence>
<sequence length="422" mass="45371">MKKPFYRTIYFEVFIGILLGVILGHFWPAIAVKMAPLGDAFIKLIKMMIAVVIFCSIVTGIAGMQDMKKVGRVGGKALLYFEVISTLSLIIGLFGGHLLNPGEGFNVNPDSLDSSQIQGYLDKGEHLDLSSFFMHIIPDTVVSAFVGGNILSVLFLAVLFGWALSAIGDAGRPVFNIIDAFSQVFFKIVNMITRFSSIGAFGAIAFTVGQYGAGSLGPLAKLVGGFYLVCIFFVLVVLGLVCRLFNVSILKFLNYIKDELLVVLGTSSTEVVLPQMLMKMEKLGCSKTIVGLVIPTGYSFNLDGTNLYLTMAVVFISQAMNIDLSLTDQLIIIGVGMLTSKGAAGVAGAAFIMLTSTLLVVPIVPVQGMVLILGIHRFMGTGLAMTNLVGNGVACMVVSAWEKELDYKKLNNEIKNVKQELA</sequence>
<keyword evidence="3 7" id="KW-0812">Transmembrane</keyword>
<dbReference type="PRINTS" id="PR00173">
    <property type="entry name" value="EDTRNSPORT"/>
</dbReference>
<feature type="transmembrane region" description="Helical" evidence="7">
    <location>
        <begin position="141"/>
        <end position="164"/>
    </location>
</feature>
<evidence type="ECO:0000256" key="6">
    <source>
        <dbReference type="ARBA" id="ARBA00023136"/>
    </source>
</evidence>
<feature type="transmembrane region" description="Helical" evidence="7">
    <location>
        <begin position="378"/>
        <end position="401"/>
    </location>
</feature>
<feature type="transmembrane region" description="Helical" evidence="7">
    <location>
        <begin position="226"/>
        <end position="245"/>
    </location>
</feature>
<accession>A0ABT1VU16</accession>
<dbReference type="InterPro" id="IPR036458">
    <property type="entry name" value="Na:dicarbo_symporter_sf"/>
</dbReference>
<protein>
    <submittedName>
        <fullName evidence="8">C4-dicarboxylate transporter DctA</fullName>
    </submittedName>
</protein>
<dbReference type="PANTHER" id="PTHR42865">
    <property type="entry name" value="PROTON/GLUTAMATE-ASPARTATE SYMPORTER"/>
    <property type="match status" value="1"/>
</dbReference>
<evidence type="ECO:0000256" key="5">
    <source>
        <dbReference type="ARBA" id="ARBA00022989"/>
    </source>
</evidence>
<dbReference type="Gene3D" id="1.10.3860.10">
    <property type="entry name" value="Sodium:dicarboxylate symporter"/>
    <property type="match status" value="1"/>
</dbReference>
<feature type="transmembrane region" description="Helical" evidence="7">
    <location>
        <begin position="184"/>
        <end position="206"/>
    </location>
</feature>
<keyword evidence="4" id="KW-0769">Symport</keyword>
<dbReference type="EMBL" id="JANIET010000003">
    <property type="protein sequence ID" value="MCQ8230388.1"/>
    <property type="molecule type" value="Genomic_DNA"/>
</dbReference>
<feature type="transmembrane region" description="Helical" evidence="7">
    <location>
        <begin position="346"/>
        <end position="366"/>
    </location>
</feature>
<evidence type="ECO:0000256" key="3">
    <source>
        <dbReference type="ARBA" id="ARBA00022692"/>
    </source>
</evidence>
<gene>
    <name evidence="8" type="primary">dctA</name>
    <name evidence="8" type="ORF">NQH49_23280</name>
</gene>
<dbReference type="SUPFAM" id="SSF118215">
    <property type="entry name" value="Proton glutamate symport protein"/>
    <property type="match status" value="1"/>
</dbReference>
<evidence type="ECO:0000256" key="2">
    <source>
        <dbReference type="ARBA" id="ARBA00022448"/>
    </source>
</evidence>
<evidence type="ECO:0000256" key="1">
    <source>
        <dbReference type="ARBA" id="ARBA00004141"/>
    </source>
</evidence>
<organism evidence="8 9">
    <name type="scientific">Pantoea trifolii</name>
    <dbReference type="NCBI Taxonomy" id="2968030"/>
    <lineage>
        <taxon>Bacteria</taxon>
        <taxon>Pseudomonadati</taxon>
        <taxon>Pseudomonadota</taxon>
        <taxon>Gammaproteobacteria</taxon>
        <taxon>Enterobacterales</taxon>
        <taxon>Erwiniaceae</taxon>
        <taxon>Pantoea</taxon>
    </lineage>
</organism>
<dbReference type="Pfam" id="PF00375">
    <property type="entry name" value="SDF"/>
    <property type="match status" value="1"/>
</dbReference>
<keyword evidence="5 7" id="KW-1133">Transmembrane helix</keyword>
<reference evidence="8 9" key="1">
    <citation type="submission" date="2022-07" db="EMBL/GenBank/DDBJ databases">
        <title>Pantoea trifolii sp. nov. isolated from root nodules of Trifolium rubens.</title>
        <authorList>
            <person name="Kalita M."/>
            <person name="Wdowiak-Wrobel S."/>
            <person name="Marek-Kozaczuk M."/>
            <person name="Palusinska-Szysz M."/>
            <person name="Sokolowski W."/>
            <person name="Coutinho T."/>
            <person name="Hlahane L."/>
        </authorList>
    </citation>
    <scope>NUCLEOTIDE SEQUENCE [LARGE SCALE GENOMIC DNA]</scope>
    <source>
        <strain evidence="8 9">MMK2</strain>
    </source>
</reference>
<evidence type="ECO:0000313" key="9">
    <source>
        <dbReference type="Proteomes" id="UP001300015"/>
    </source>
</evidence>
<proteinExistence type="predicted"/>
<dbReference type="PANTHER" id="PTHR42865:SF1">
    <property type="entry name" value="AEROBIC C4-DICARBOXYLATE TRANSPORT PROTEIN"/>
    <property type="match status" value="1"/>
</dbReference>
<comment type="subcellular location">
    <subcellularLocation>
        <location evidence="1">Membrane</location>
        <topology evidence="1">Multi-pass membrane protein</topology>
    </subcellularLocation>
</comment>
<keyword evidence="2" id="KW-0813">Transport</keyword>
<keyword evidence="9" id="KW-1185">Reference proteome</keyword>